<gene>
    <name evidence="1" type="ORF">G2W53_029084</name>
</gene>
<dbReference type="Proteomes" id="UP000634136">
    <property type="component" value="Unassembled WGS sequence"/>
</dbReference>
<sequence length="361" mass="40905">MRVNEEVIRKAAFDLGALKAPGPDGFSEKFYHSSWSIVGSKLLSLSWISSMVVIERYSPKYCFKQQKDFIKGRLIQDNIVIDHEVYHYLKNRASSGRFELAMKIVMAKSYDRVEWDFLELVLFKLGFFEGWVNWVKFVGSVKVAEVNPGRGLSEWGEVGMSLSCSYTLFFTDDSLLFLNASKGNCEEDVCGILGISSSNNPERYLGLPTLWKRSKKALSFVKDKMLKKIQSWKQSTLSHAGKEVMVKSVAVVVPDFGGEEVRENTLASLGVIKGIYFPNSDFMLARKGSRASWRWYSILEGREALSLGLGWRVGSREKKVSSIIVNGRWDLGDMEEILRDEEVEAIESIPISIDSLEDKRV</sequence>
<proteinExistence type="predicted"/>
<keyword evidence="1" id="KW-0695">RNA-directed DNA polymerase</keyword>
<dbReference type="OrthoDB" id="1435625at2759"/>
<keyword evidence="2" id="KW-1185">Reference proteome</keyword>
<evidence type="ECO:0000313" key="2">
    <source>
        <dbReference type="Proteomes" id="UP000634136"/>
    </source>
</evidence>
<keyword evidence="1" id="KW-0808">Transferase</keyword>
<dbReference type="AlphaFoldDB" id="A0A834T537"/>
<accession>A0A834T537</accession>
<dbReference type="PANTHER" id="PTHR33116:SF86">
    <property type="entry name" value="REVERSE TRANSCRIPTASE DOMAIN-CONTAINING PROTEIN"/>
    <property type="match status" value="1"/>
</dbReference>
<comment type="caution">
    <text evidence="1">The sequence shown here is derived from an EMBL/GenBank/DDBJ whole genome shotgun (WGS) entry which is preliminary data.</text>
</comment>
<organism evidence="1 2">
    <name type="scientific">Senna tora</name>
    <dbReference type="NCBI Taxonomy" id="362788"/>
    <lineage>
        <taxon>Eukaryota</taxon>
        <taxon>Viridiplantae</taxon>
        <taxon>Streptophyta</taxon>
        <taxon>Embryophyta</taxon>
        <taxon>Tracheophyta</taxon>
        <taxon>Spermatophyta</taxon>
        <taxon>Magnoliopsida</taxon>
        <taxon>eudicotyledons</taxon>
        <taxon>Gunneridae</taxon>
        <taxon>Pentapetalae</taxon>
        <taxon>rosids</taxon>
        <taxon>fabids</taxon>
        <taxon>Fabales</taxon>
        <taxon>Fabaceae</taxon>
        <taxon>Caesalpinioideae</taxon>
        <taxon>Cassia clade</taxon>
        <taxon>Senna</taxon>
    </lineage>
</organism>
<dbReference type="EMBL" id="JAAIUW010000009">
    <property type="protein sequence ID" value="KAF7815115.1"/>
    <property type="molecule type" value="Genomic_DNA"/>
</dbReference>
<dbReference type="GO" id="GO:0003964">
    <property type="term" value="F:RNA-directed DNA polymerase activity"/>
    <property type="evidence" value="ECO:0007669"/>
    <property type="project" value="UniProtKB-KW"/>
</dbReference>
<protein>
    <submittedName>
        <fullName evidence="1">Reverse transcriptase</fullName>
    </submittedName>
</protein>
<evidence type="ECO:0000313" key="1">
    <source>
        <dbReference type="EMBL" id="KAF7815115.1"/>
    </source>
</evidence>
<keyword evidence="1" id="KW-0548">Nucleotidyltransferase</keyword>
<dbReference type="PANTHER" id="PTHR33116">
    <property type="entry name" value="REVERSE TRANSCRIPTASE ZINC-BINDING DOMAIN-CONTAINING PROTEIN-RELATED-RELATED"/>
    <property type="match status" value="1"/>
</dbReference>
<reference evidence="1" key="1">
    <citation type="submission" date="2020-09" db="EMBL/GenBank/DDBJ databases">
        <title>Genome-Enabled Discovery of Anthraquinone Biosynthesis in Senna tora.</title>
        <authorList>
            <person name="Kang S.-H."/>
            <person name="Pandey R.P."/>
            <person name="Lee C.-M."/>
            <person name="Sim J.-S."/>
            <person name="Jeong J.-T."/>
            <person name="Choi B.-S."/>
            <person name="Jung M."/>
            <person name="Ginzburg D."/>
            <person name="Zhao K."/>
            <person name="Won S.Y."/>
            <person name="Oh T.-J."/>
            <person name="Yu Y."/>
            <person name="Kim N.-H."/>
            <person name="Lee O.R."/>
            <person name="Lee T.-H."/>
            <person name="Bashyal P."/>
            <person name="Kim T.-S."/>
            <person name="Lee W.-H."/>
            <person name="Kawkins C."/>
            <person name="Kim C.-K."/>
            <person name="Kim J.S."/>
            <person name="Ahn B.O."/>
            <person name="Rhee S.Y."/>
            <person name="Sohng J.K."/>
        </authorList>
    </citation>
    <scope>NUCLEOTIDE SEQUENCE</scope>
    <source>
        <tissue evidence="1">Leaf</tissue>
    </source>
</reference>
<name>A0A834T537_9FABA</name>